<dbReference type="PANTHER" id="PTHR12596">
    <property type="entry name" value="EXPORTIN 4,7-RELATED"/>
    <property type="match status" value="1"/>
</dbReference>
<accession>A0AAD8EMM8</accession>
<dbReference type="GO" id="GO:0005737">
    <property type="term" value="C:cytoplasm"/>
    <property type="evidence" value="ECO:0007669"/>
    <property type="project" value="UniProtKB-SubCell"/>
</dbReference>
<dbReference type="EMBL" id="JASPKZ010002692">
    <property type="protein sequence ID" value="KAJ9595107.1"/>
    <property type="molecule type" value="Genomic_DNA"/>
</dbReference>
<dbReference type="GO" id="GO:0005049">
    <property type="term" value="F:nuclear export signal receptor activity"/>
    <property type="evidence" value="ECO:0007669"/>
    <property type="project" value="InterPro"/>
</dbReference>
<dbReference type="InterPro" id="IPR011989">
    <property type="entry name" value="ARM-like"/>
</dbReference>
<evidence type="ECO:0000313" key="10">
    <source>
        <dbReference type="EMBL" id="KAJ9595107.1"/>
    </source>
</evidence>
<keyword evidence="7" id="KW-0539">Nucleus</keyword>
<sequence>APPSVVTNEQRHSAEVMFLNFRKTKTPYALCRHILETNGIFINKFSTNVVFEAAGLLKDALIREWSFLQESDLISLRQYLLQYIIQKQLQPFVRERILQVIAIMVKRGSVEDFGTHRGQILTETSLGLSLVPSSQILGCNIISALMQEYATTVKSSDVGLTWETHFKAKKQFEVTDLKRIFQFCVQALGELSKLSPPYSDEVLSLTKHLLSIAEAEVNGFFRTKILSKWKFYIVYESDQSPALRLGTHWKEVILDPNVVNLFFTIHWKVRENPQLAHHSLNCLVQLASLNGAVFASKDVRVQYLGNYMQGFLNLVTSVDILDREALGISNIVRKLILFFPPPLLVGMPADLLQSFLEQLTQLTCRFSEGAAQEEMLCAEDRLYMEAFDHMLEAWISVLHDSQVFPKDFCKQSSMQIFNTYLKCHLSPPDGTRGQGRELDTEEIDETEEDDRTKFKDQLQTIGSFGRQVPAHSLPLLSKLLEDRTNRLQGQLQRMHSQAMNISDTSILDCLFEDIHWLVLIAGHVISMDSEGETALIPSEIMHYSIQQASSGQVNVETTLKLLGSPGHHLVDIPGADESSDHVVRLTAAVFRLCEVEKRAVEVKLGHLLSPEVASSIMWFLRRWSLSYLLPVETYYSEMSMALVAAFGKDTDGATWTVNFLLSKVESNLCSFNSEPGLVKDTVRLFIALVDMREKGSVVLKREGLWNMSSIKIKNWKTDIVEVNTGSSLIREFPGGPLQYRRHFVVIVLKPLQDRFKNVICQENFNRIFHEENVKMEIIDILESFIGVAQGSQVVTVHSLFQFLYPMLSEFATLVGVYHNYQQVVELILELYCECARGMLCYLTQ</sequence>
<evidence type="ECO:0000256" key="5">
    <source>
        <dbReference type="ARBA" id="ARBA00022490"/>
    </source>
</evidence>
<keyword evidence="4" id="KW-0813">Transport</keyword>
<dbReference type="GO" id="GO:0006611">
    <property type="term" value="P:protein export from nucleus"/>
    <property type="evidence" value="ECO:0007669"/>
    <property type="project" value="TreeGrafter"/>
</dbReference>
<evidence type="ECO:0000256" key="6">
    <source>
        <dbReference type="ARBA" id="ARBA00022927"/>
    </source>
</evidence>
<dbReference type="FunFam" id="1.25.10.10:FF:000130">
    <property type="entry name" value="Exportin 4"/>
    <property type="match status" value="1"/>
</dbReference>
<dbReference type="Proteomes" id="UP001233999">
    <property type="component" value="Unassembled WGS sequence"/>
</dbReference>
<evidence type="ECO:0000256" key="9">
    <source>
        <dbReference type="SAM" id="MobiDB-lite"/>
    </source>
</evidence>
<evidence type="ECO:0000256" key="3">
    <source>
        <dbReference type="ARBA" id="ARBA00009466"/>
    </source>
</evidence>
<gene>
    <name evidence="10" type="ORF">L9F63_013582</name>
</gene>
<feature type="region of interest" description="Disordered" evidence="9">
    <location>
        <begin position="428"/>
        <end position="449"/>
    </location>
</feature>
<dbReference type="GO" id="GO:0005643">
    <property type="term" value="C:nuclear pore"/>
    <property type="evidence" value="ECO:0007669"/>
    <property type="project" value="TreeGrafter"/>
</dbReference>
<evidence type="ECO:0000256" key="4">
    <source>
        <dbReference type="ARBA" id="ARBA00022448"/>
    </source>
</evidence>
<dbReference type="PANTHER" id="PTHR12596:SF1">
    <property type="entry name" value="EXPORTIN-4"/>
    <property type="match status" value="1"/>
</dbReference>
<dbReference type="SUPFAM" id="SSF48371">
    <property type="entry name" value="ARM repeat"/>
    <property type="match status" value="1"/>
</dbReference>
<evidence type="ECO:0000256" key="8">
    <source>
        <dbReference type="ARBA" id="ARBA00040444"/>
    </source>
</evidence>
<dbReference type="AlphaFoldDB" id="A0AAD8EMM8"/>
<keyword evidence="6" id="KW-0653">Protein transport</keyword>
<reference evidence="10" key="1">
    <citation type="journal article" date="2023" name="IScience">
        <title>Live-bearing cockroach genome reveals convergent evolutionary mechanisms linked to viviparity in insects and beyond.</title>
        <authorList>
            <person name="Fouks B."/>
            <person name="Harrison M.C."/>
            <person name="Mikhailova A.A."/>
            <person name="Marchal E."/>
            <person name="English S."/>
            <person name="Carruthers M."/>
            <person name="Jennings E.C."/>
            <person name="Chiamaka E.L."/>
            <person name="Frigard R.A."/>
            <person name="Pippel M."/>
            <person name="Attardo G.M."/>
            <person name="Benoit J.B."/>
            <person name="Bornberg-Bauer E."/>
            <person name="Tobe S.S."/>
        </authorList>
    </citation>
    <scope>NUCLEOTIDE SEQUENCE</scope>
    <source>
        <strain evidence="10">Stay&amp;Tobe</strain>
    </source>
</reference>
<comment type="subcellular location">
    <subcellularLocation>
        <location evidence="2">Cytoplasm</location>
    </subcellularLocation>
    <subcellularLocation>
        <location evidence="1">Nucleus</location>
    </subcellularLocation>
</comment>
<proteinExistence type="inferred from homology"/>
<dbReference type="InterPro" id="IPR016024">
    <property type="entry name" value="ARM-type_fold"/>
</dbReference>
<evidence type="ECO:0000256" key="1">
    <source>
        <dbReference type="ARBA" id="ARBA00004123"/>
    </source>
</evidence>
<comment type="similarity">
    <text evidence="3">Belongs to the exportin family.</text>
</comment>
<name>A0AAD8EMM8_DIPPU</name>
<evidence type="ECO:0000256" key="2">
    <source>
        <dbReference type="ARBA" id="ARBA00004496"/>
    </source>
</evidence>
<feature type="non-terminal residue" evidence="10">
    <location>
        <position position="844"/>
    </location>
</feature>
<dbReference type="Gene3D" id="1.25.10.10">
    <property type="entry name" value="Leucine-rich Repeat Variant"/>
    <property type="match status" value="1"/>
</dbReference>
<comment type="caution">
    <text evidence="10">The sequence shown here is derived from an EMBL/GenBank/DDBJ whole genome shotgun (WGS) entry which is preliminary data.</text>
</comment>
<organism evidence="10 11">
    <name type="scientific">Diploptera punctata</name>
    <name type="common">Pacific beetle cockroach</name>
    <dbReference type="NCBI Taxonomy" id="6984"/>
    <lineage>
        <taxon>Eukaryota</taxon>
        <taxon>Metazoa</taxon>
        <taxon>Ecdysozoa</taxon>
        <taxon>Arthropoda</taxon>
        <taxon>Hexapoda</taxon>
        <taxon>Insecta</taxon>
        <taxon>Pterygota</taxon>
        <taxon>Neoptera</taxon>
        <taxon>Polyneoptera</taxon>
        <taxon>Dictyoptera</taxon>
        <taxon>Blattodea</taxon>
        <taxon>Blaberoidea</taxon>
        <taxon>Blaberidae</taxon>
        <taxon>Diplopterinae</taxon>
        <taxon>Diploptera</taxon>
    </lineage>
</organism>
<reference evidence="10" key="2">
    <citation type="submission" date="2023-05" db="EMBL/GenBank/DDBJ databases">
        <authorList>
            <person name="Fouks B."/>
        </authorList>
    </citation>
    <scope>NUCLEOTIDE SEQUENCE</scope>
    <source>
        <strain evidence="10">Stay&amp;Tobe</strain>
        <tissue evidence="10">Testes</tissue>
    </source>
</reference>
<dbReference type="InterPro" id="IPR044189">
    <property type="entry name" value="XPO4/7-like"/>
</dbReference>
<feature type="non-terminal residue" evidence="10">
    <location>
        <position position="1"/>
    </location>
</feature>
<keyword evidence="11" id="KW-1185">Reference proteome</keyword>
<evidence type="ECO:0000313" key="11">
    <source>
        <dbReference type="Proteomes" id="UP001233999"/>
    </source>
</evidence>
<feature type="compositionally biased region" description="Acidic residues" evidence="9">
    <location>
        <begin position="439"/>
        <end position="449"/>
    </location>
</feature>
<protein>
    <recommendedName>
        <fullName evidence="8">Exportin-4</fullName>
    </recommendedName>
</protein>
<keyword evidence="5" id="KW-0963">Cytoplasm</keyword>
<evidence type="ECO:0000256" key="7">
    <source>
        <dbReference type="ARBA" id="ARBA00023242"/>
    </source>
</evidence>